<evidence type="ECO:0000313" key="1">
    <source>
        <dbReference type="EMBL" id="CAB4791104.1"/>
    </source>
</evidence>
<proteinExistence type="predicted"/>
<gene>
    <name evidence="1" type="ORF">UFOPK2925_01470</name>
</gene>
<protein>
    <submittedName>
        <fullName evidence="1">Unannotated protein</fullName>
    </submittedName>
</protein>
<name>A0A6J6X6E6_9ZZZZ</name>
<accession>A0A6J6X6E6</accession>
<sequence length="166" mass="17869">MKRQVEDELGLERGRDVIERLLKDGELDFVPPSFEAADDLLSHAEAHTALATLGIDSDPSGALQLSYDAARKASSALLAIQGLRATQRGGHIAAIDAVAAQFNGQPGAEVFHRLHRLRRRRNDSEYPNLNSPGVTRSDALEALAIAEATIAFSRTMINGTVLGPFV</sequence>
<dbReference type="Gene3D" id="1.20.120.330">
    <property type="entry name" value="Nucleotidyltransferases domain 2"/>
    <property type="match status" value="1"/>
</dbReference>
<reference evidence="1" key="1">
    <citation type="submission" date="2020-05" db="EMBL/GenBank/DDBJ databases">
        <authorList>
            <person name="Chiriac C."/>
            <person name="Salcher M."/>
            <person name="Ghai R."/>
            <person name="Kavagutti S V."/>
        </authorList>
    </citation>
    <scope>NUCLEOTIDE SEQUENCE</scope>
</reference>
<organism evidence="1">
    <name type="scientific">freshwater metagenome</name>
    <dbReference type="NCBI Taxonomy" id="449393"/>
    <lineage>
        <taxon>unclassified sequences</taxon>
        <taxon>metagenomes</taxon>
        <taxon>ecological metagenomes</taxon>
    </lineage>
</organism>
<dbReference type="EMBL" id="CAEZZU010000270">
    <property type="protein sequence ID" value="CAB4791104.1"/>
    <property type="molecule type" value="Genomic_DNA"/>
</dbReference>
<dbReference type="AlphaFoldDB" id="A0A6J6X6E6"/>